<reference evidence="1" key="1">
    <citation type="journal article" date="2020" name="Stud. Mycol.">
        <title>101 Dothideomycetes genomes: a test case for predicting lifestyles and emergence of pathogens.</title>
        <authorList>
            <person name="Haridas S."/>
            <person name="Albert R."/>
            <person name="Binder M."/>
            <person name="Bloem J."/>
            <person name="Labutti K."/>
            <person name="Salamov A."/>
            <person name="Andreopoulos B."/>
            <person name="Baker S."/>
            <person name="Barry K."/>
            <person name="Bills G."/>
            <person name="Bluhm B."/>
            <person name="Cannon C."/>
            <person name="Castanera R."/>
            <person name="Culley D."/>
            <person name="Daum C."/>
            <person name="Ezra D."/>
            <person name="Gonzalez J."/>
            <person name="Henrissat B."/>
            <person name="Kuo A."/>
            <person name="Liang C."/>
            <person name="Lipzen A."/>
            <person name="Lutzoni F."/>
            <person name="Magnuson J."/>
            <person name="Mondo S."/>
            <person name="Nolan M."/>
            <person name="Ohm R."/>
            <person name="Pangilinan J."/>
            <person name="Park H.-J."/>
            <person name="Ramirez L."/>
            <person name="Alfaro M."/>
            <person name="Sun H."/>
            <person name="Tritt A."/>
            <person name="Yoshinaga Y."/>
            <person name="Zwiers L.-H."/>
            <person name="Turgeon B."/>
            <person name="Goodwin S."/>
            <person name="Spatafora J."/>
            <person name="Crous P."/>
            <person name="Grigoriev I."/>
        </authorList>
    </citation>
    <scope>NUCLEOTIDE SEQUENCE</scope>
    <source>
        <strain evidence="1">CBS 260.36</strain>
    </source>
</reference>
<organism evidence="1 2">
    <name type="scientific">Myriangium duriaei CBS 260.36</name>
    <dbReference type="NCBI Taxonomy" id="1168546"/>
    <lineage>
        <taxon>Eukaryota</taxon>
        <taxon>Fungi</taxon>
        <taxon>Dikarya</taxon>
        <taxon>Ascomycota</taxon>
        <taxon>Pezizomycotina</taxon>
        <taxon>Dothideomycetes</taxon>
        <taxon>Dothideomycetidae</taxon>
        <taxon>Myriangiales</taxon>
        <taxon>Myriangiaceae</taxon>
        <taxon>Myriangium</taxon>
    </lineage>
</organism>
<dbReference type="EMBL" id="ML996084">
    <property type="protein sequence ID" value="KAF2154044.1"/>
    <property type="molecule type" value="Genomic_DNA"/>
</dbReference>
<protein>
    <submittedName>
        <fullName evidence="1">Uncharacterized protein</fullName>
    </submittedName>
</protein>
<keyword evidence="2" id="KW-1185">Reference proteome</keyword>
<dbReference type="Proteomes" id="UP000799439">
    <property type="component" value="Unassembled WGS sequence"/>
</dbReference>
<dbReference type="AlphaFoldDB" id="A0A9P4J3F0"/>
<evidence type="ECO:0000313" key="2">
    <source>
        <dbReference type="Proteomes" id="UP000799439"/>
    </source>
</evidence>
<evidence type="ECO:0000313" key="1">
    <source>
        <dbReference type="EMBL" id="KAF2154044.1"/>
    </source>
</evidence>
<proteinExistence type="predicted"/>
<comment type="caution">
    <text evidence="1">The sequence shown here is derived from an EMBL/GenBank/DDBJ whole genome shotgun (WGS) entry which is preliminary data.</text>
</comment>
<name>A0A9P4J3F0_9PEZI</name>
<accession>A0A9P4J3F0</accession>
<gene>
    <name evidence="1" type="ORF">K461DRAFT_121174</name>
</gene>
<sequence>MVQELGIAMHYRIARGGVFLFSAEVIRLLSTTYAAPPPTGSRPSHLETKYKESMAHEPTSRYSFACRIRFLRHTRQLTGARDAAVSRRRCSGTQARTDNSNSRLWRRTIFIAFENLRDQIDHRPTKNRDGGGTHWCRRLTRTNPRCVPENSLELLVFLFRSRAGPLYWL</sequence>